<evidence type="ECO:0000313" key="3">
    <source>
        <dbReference type="EMBL" id="KAK8501637.1"/>
    </source>
</evidence>
<evidence type="ECO:0000256" key="1">
    <source>
        <dbReference type="SAM" id="MobiDB-lite"/>
    </source>
</evidence>
<accession>A0ABR2B5Y2</accession>
<name>A0ABR2B5Y2_9ROSI</name>
<dbReference type="PANTHER" id="PTHR33905">
    <property type="entry name" value="CST COMPLEX SUBUNIT TEN1"/>
    <property type="match status" value="1"/>
</dbReference>
<keyword evidence="2" id="KW-0812">Transmembrane</keyword>
<dbReference type="EMBL" id="JBBPBM010000182">
    <property type="protein sequence ID" value="KAK8501637.1"/>
    <property type="molecule type" value="Genomic_DNA"/>
</dbReference>
<gene>
    <name evidence="3" type="ORF">V6N12_002375</name>
</gene>
<organism evidence="3 4">
    <name type="scientific">Hibiscus sabdariffa</name>
    <name type="common">roselle</name>
    <dbReference type="NCBI Taxonomy" id="183260"/>
    <lineage>
        <taxon>Eukaryota</taxon>
        <taxon>Viridiplantae</taxon>
        <taxon>Streptophyta</taxon>
        <taxon>Embryophyta</taxon>
        <taxon>Tracheophyta</taxon>
        <taxon>Spermatophyta</taxon>
        <taxon>Magnoliopsida</taxon>
        <taxon>eudicotyledons</taxon>
        <taxon>Gunneridae</taxon>
        <taxon>Pentapetalae</taxon>
        <taxon>rosids</taxon>
        <taxon>malvids</taxon>
        <taxon>Malvales</taxon>
        <taxon>Malvaceae</taxon>
        <taxon>Malvoideae</taxon>
        <taxon>Hibiscus</taxon>
    </lineage>
</organism>
<feature type="region of interest" description="Disordered" evidence="1">
    <location>
        <begin position="159"/>
        <end position="223"/>
    </location>
</feature>
<feature type="transmembrane region" description="Helical" evidence="2">
    <location>
        <begin position="77"/>
        <end position="94"/>
    </location>
</feature>
<proteinExistence type="predicted"/>
<evidence type="ECO:0000313" key="4">
    <source>
        <dbReference type="Proteomes" id="UP001472677"/>
    </source>
</evidence>
<feature type="region of interest" description="Disordered" evidence="1">
    <location>
        <begin position="241"/>
        <end position="264"/>
    </location>
</feature>
<feature type="compositionally biased region" description="Basic and acidic residues" evidence="1">
    <location>
        <begin position="202"/>
        <end position="215"/>
    </location>
</feature>
<dbReference type="Gene3D" id="2.40.50.140">
    <property type="entry name" value="Nucleic acid-binding proteins"/>
    <property type="match status" value="1"/>
</dbReference>
<evidence type="ECO:0000256" key="2">
    <source>
        <dbReference type="SAM" id="Phobius"/>
    </source>
</evidence>
<dbReference type="PANTHER" id="PTHR33905:SF1">
    <property type="entry name" value="CST COMPLEX SUBUNIT TEN1"/>
    <property type="match status" value="1"/>
</dbReference>
<dbReference type="Proteomes" id="UP001472677">
    <property type="component" value="Unassembled WGS sequence"/>
</dbReference>
<reference evidence="3 4" key="1">
    <citation type="journal article" date="2024" name="G3 (Bethesda)">
        <title>Genome assembly of Hibiscus sabdariffa L. provides insights into metabolisms of medicinal natural products.</title>
        <authorList>
            <person name="Kim T."/>
        </authorList>
    </citation>
    <scope>NUCLEOTIDE SEQUENCE [LARGE SCALE GENOMIC DNA]</scope>
    <source>
        <strain evidence="3">TK-2024</strain>
        <tissue evidence="3">Old leaves</tissue>
    </source>
</reference>
<keyword evidence="4" id="KW-1185">Reference proteome</keyword>
<sequence length="264" mass="29823">MAVIADQAATLKIDTRHLRELGFRIGSIFQFIGEVHIQPHNEVNSYTVRLHAFFFAPRLPYLALICSGYMISNRVKATGVVLIIYVFHVSLFWVERQKRQLATDLQNLSVELQKKQSNYLKRLRQQMEVMEGTFPWKKASNSYTRSFRFCPHFHLNSKFDQGDGGDDGDGRSEGDDDDDDGSEDVIGDDNGSEDDGRDDGDEGKGRDGEEDKPVAEGKTWAGEALSELLLGKMVITSERIKEEAEANQESEIPNSSEEEDRNIN</sequence>
<protein>
    <submittedName>
        <fullName evidence="3">Uncharacterized protein</fullName>
    </submittedName>
</protein>
<dbReference type="InterPro" id="IPR029146">
    <property type="entry name" value="Ten1_animal_plant"/>
</dbReference>
<keyword evidence="2" id="KW-0472">Membrane</keyword>
<dbReference type="InterPro" id="IPR012340">
    <property type="entry name" value="NA-bd_OB-fold"/>
</dbReference>
<comment type="caution">
    <text evidence="3">The sequence shown here is derived from an EMBL/GenBank/DDBJ whole genome shotgun (WGS) entry which is preliminary data.</text>
</comment>
<keyword evidence="2" id="KW-1133">Transmembrane helix</keyword>
<feature type="transmembrane region" description="Helical" evidence="2">
    <location>
        <begin position="50"/>
        <end position="71"/>
    </location>
</feature>
<feature type="compositionally biased region" description="Acidic residues" evidence="1">
    <location>
        <begin position="174"/>
        <end position="201"/>
    </location>
</feature>